<protein>
    <submittedName>
        <fullName evidence="3">Acyltransferase family protein</fullName>
        <ecNumber evidence="3">2.3.-.-</ecNumber>
    </submittedName>
</protein>
<feature type="transmembrane region" description="Helical" evidence="1">
    <location>
        <begin position="46"/>
        <end position="72"/>
    </location>
</feature>
<feature type="transmembrane region" description="Helical" evidence="1">
    <location>
        <begin position="203"/>
        <end position="224"/>
    </location>
</feature>
<feature type="transmembrane region" description="Helical" evidence="1">
    <location>
        <begin position="300"/>
        <end position="321"/>
    </location>
</feature>
<dbReference type="RefSeq" id="WP_382169590.1">
    <property type="nucleotide sequence ID" value="NZ_JBHRXX010000001.1"/>
</dbReference>
<reference evidence="4" key="1">
    <citation type="journal article" date="2019" name="Int. J. Syst. Evol. Microbiol.">
        <title>The Global Catalogue of Microorganisms (GCM) 10K type strain sequencing project: providing services to taxonomists for standard genome sequencing and annotation.</title>
        <authorList>
            <consortium name="The Broad Institute Genomics Platform"/>
            <consortium name="The Broad Institute Genome Sequencing Center for Infectious Disease"/>
            <person name="Wu L."/>
            <person name="Ma J."/>
        </authorList>
    </citation>
    <scope>NUCLEOTIDE SEQUENCE [LARGE SCALE GENOMIC DNA]</scope>
    <source>
        <strain evidence="4">KCTC 42501</strain>
    </source>
</reference>
<keyword evidence="1" id="KW-1133">Transmembrane helix</keyword>
<feature type="transmembrane region" description="Helical" evidence="1">
    <location>
        <begin position="327"/>
        <end position="346"/>
    </location>
</feature>
<evidence type="ECO:0000313" key="4">
    <source>
        <dbReference type="Proteomes" id="UP001595729"/>
    </source>
</evidence>
<dbReference type="InterPro" id="IPR002656">
    <property type="entry name" value="Acyl_transf_3_dom"/>
</dbReference>
<feature type="transmembrane region" description="Helical" evidence="1">
    <location>
        <begin position="92"/>
        <end position="110"/>
    </location>
</feature>
<dbReference type="PANTHER" id="PTHR23028:SF53">
    <property type="entry name" value="ACYL_TRANSF_3 DOMAIN-CONTAINING PROTEIN"/>
    <property type="match status" value="1"/>
</dbReference>
<sequence length="383" mass="41227">MKTPATGHVHGIDLLRFLAALSVVLFHFSLFGVAAPTYGASGADAAFAFLPGAVSAGWIGVQFFFVLSGFVIAQSATGVSWQGFAMKRAVRILPALWICATLSLLVRVAAGEPLPERLLDWLRTVVLSPKGPYIDGVVWTLVVEAVFYALVCAALALQQRLGGPQSLWLQHLAVLLGTVSGLFLLFRSATVALGLQLSPPLDWFGFKVLLLHHGVYFALGMTLFAITRSGRSARKLAFSALLVLLCLLEIGLKADTRGERVVAAAVWLGMLAALLLSITTRRPHSHQARASGLLTTLGKVSYPLYLGHLVLGMYLVPQLAAVIEHRGLLLVVCLLLINTLALWIALGPEPWGQQRLKRLLYRLASGHPPAHPTTPAGLKRSVH</sequence>
<dbReference type="InterPro" id="IPR050879">
    <property type="entry name" value="Acyltransferase_3"/>
</dbReference>
<dbReference type="Proteomes" id="UP001595729">
    <property type="component" value="Unassembled WGS sequence"/>
</dbReference>
<feature type="domain" description="Acyltransferase 3" evidence="2">
    <location>
        <begin position="10"/>
        <end position="346"/>
    </location>
</feature>
<keyword evidence="3" id="KW-0012">Acyltransferase</keyword>
<keyword evidence="4" id="KW-1185">Reference proteome</keyword>
<proteinExistence type="predicted"/>
<evidence type="ECO:0000313" key="3">
    <source>
        <dbReference type="EMBL" id="MFC3681997.1"/>
    </source>
</evidence>
<keyword evidence="1" id="KW-0812">Transmembrane</keyword>
<name>A0ABV7VYV9_9BURK</name>
<feature type="transmembrane region" description="Helical" evidence="1">
    <location>
        <begin position="137"/>
        <end position="157"/>
    </location>
</feature>
<feature type="transmembrane region" description="Helical" evidence="1">
    <location>
        <begin position="12"/>
        <end position="34"/>
    </location>
</feature>
<dbReference type="EC" id="2.3.-.-" evidence="3"/>
<gene>
    <name evidence="3" type="ORF">ACFOPI_00240</name>
</gene>
<evidence type="ECO:0000256" key="1">
    <source>
        <dbReference type="SAM" id="Phobius"/>
    </source>
</evidence>
<dbReference type="PANTHER" id="PTHR23028">
    <property type="entry name" value="ACETYLTRANSFERASE"/>
    <property type="match status" value="1"/>
</dbReference>
<dbReference type="GO" id="GO:0016746">
    <property type="term" value="F:acyltransferase activity"/>
    <property type="evidence" value="ECO:0007669"/>
    <property type="project" value="UniProtKB-KW"/>
</dbReference>
<dbReference type="EMBL" id="JBHRXX010000001">
    <property type="protein sequence ID" value="MFC3681997.1"/>
    <property type="molecule type" value="Genomic_DNA"/>
</dbReference>
<feature type="transmembrane region" description="Helical" evidence="1">
    <location>
        <begin position="169"/>
        <end position="197"/>
    </location>
</feature>
<organism evidence="3 4">
    <name type="scientific">Hydrogenophaga luteola</name>
    <dbReference type="NCBI Taxonomy" id="1591122"/>
    <lineage>
        <taxon>Bacteria</taxon>
        <taxon>Pseudomonadati</taxon>
        <taxon>Pseudomonadota</taxon>
        <taxon>Betaproteobacteria</taxon>
        <taxon>Burkholderiales</taxon>
        <taxon>Comamonadaceae</taxon>
        <taxon>Hydrogenophaga</taxon>
    </lineage>
</organism>
<keyword evidence="3" id="KW-0808">Transferase</keyword>
<feature type="transmembrane region" description="Helical" evidence="1">
    <location>
        <begin position="260"/>
        <end position="279"/>
    </location>
</feature>
<dbReference type="Pfam" id="PF01757">
    <property type="entry name" value="Acyl_transf_3"/>
    <property type="match status" value="1"/>
</dbReference>
<evidence type="ECO:0000259" key="2">
    <source>
        <dbReference type="Pfam" id="PF01757"/>
    </source>
</evidence>
<accession>A0ABV7VYV9</accession>
<keyword evidence="1" id="KW-0472">Membrane</keyword>
<comment type="caution">
    <text evidence="3">The sequence shown here is derived from an EMBL/GenBank/DDBJ whole genome shotgun (WGS) entry which is preliminary data.</text>
</comment>